<feature type="domain" description="Cyclic nucleotide-binding" evidence="9">
    <location>
        <begin position="430"/>
        <end position="463"/>
    </location>
</feature>
<evidence type="ECO:0000256" key="4">
    <source>
        <dbReference type="ARBA" id="ARBA00022827"/>
    </source>
</evidence>
<name>A0A290QNS1_9BACT</name>
<dbReference type="InterPro" id="IPR045024">
    <property type="entry name" value="NDH-2"/>
</dbReference>
<dbReference type="KEGG" id="vbh:CMV30_08220"/>
<keyword evidence="4" id="KW-0274">FAD</keyword>
<dbReference type="PANTHER" id="PTHR43706:SF47">
    <property type="entry name" value="EXTERNAL NADH-UBIQUINONE OXIDOREDUCTASE 1, MITOCHONDRIAL-RELATED"/>
    <property type="match status" value="1"/>
</dbReference>
<dbReference type="RefSeq" id="WP_096057680.1">
    <property type="nucleotide sequence ID" value="NZ_CP023344.1"/>
</dbReference>
<dbReference type="EC" id="1.6.5.9" evidence="2"/>
<evidence type="ECO:0000256" key="3">
    <source>
        <dbReference type="ARBA" id="ARBA00022630"/>
    </source>
</evidence>
<comment type="catalytic activity">
    <reaction evidence="8">
        <text>a quinone + NADH + H(+) = a quinol + NAD(+)</text>
        <dbReference type="Rhea" id="RHEA:46160"/>
        <dbReference type="ChEBI" id="CHEBI:15378"/>
        <dbReference type="ChEBI" id="CHEBI:24646"/>
        <dbReference type="ChEBI" id="CHEBI:57540"/>
        <dbReference type="ChEBI" id="CHEBI:57945"/>
        <dbReference type="ChEBI" id="CHEBI:132124"/>
        <dbReference type="EC" id="1.6.5.9"/>
    </reaction>
</comment>
<keyword evidence="11" id="KW-1185">Reference proteome</keyword>
<dbReference type="Gene3D" id="2.60.120.10">
    <property type="entry name" value="Jelly Rolls"/>
    <property type="match status" value="1"/>
</dbReference>
<protein>
    <recommendedName>
        <fullName evidence="2">NADH:ubiquinone reductase (non-electrogenic)</fullName>
        <ecNumber evidence="2">1.6.5.9</ecNumber>
    </recommendedName>
</protein>
<dbReference type="PRINTS" id="PR00368">
    <property type="entry name" value="FADPNR"/>
</dbReference>
<dbReference type="Pfam" id="PF22366">
    <property type="entry name" value="NDH2_C"/>
    <property type="match status" value="1"/>
</dbReference>
<dbReference type="InterPro" id="IPR014710">
    <property type="entry name" value="RmlC-like_jellyroll"/>
</dbReference>
<evidence type="ECO:0000256" key="2">
    <source>
        <dbReference type="ARBA" id="ARBA00012637"/>
    </source>
</evidence>
<accession>A0A290QNS1</accession>
<evidence type="ECO:0000313" key="10">
    <source>
        <dbReference type="EMBL" id="ATC66052.1"/>
    </source>
</evidence>
<keyword evidence="6" id="KW-0560">Oxidoreductase</keyword>
<proteinExistence type="inferred from homology"/>
<keyword evidence="5" id="KW-0809">Transit peptide</keyword>
<dbReference type="InterPro" id="IPR023753">
    <property type="entry name" value="FAD/NAD-binding_dom"/>
</dbReference>
<gene>
    <name evidence="10" type="ORF">CMV30_08220</name>
</gene>
<organism evidence="10 11">
    <name type="scientific">Nibricoccus aquaticus</name>
    <dbReference type="NCBI Taxonomy" id="2576891"/>
    <lineage>
        <taxon>Bacteria</taxon>
        <taxon>Pseudomonadati</taxon>
        <taxon>Verrucomicrobiota</taxon>
        <taxon>Opitutia</taxon>
        <taxon>Opitutales</taxon>
        <taxon>Opitutaceae</taxon>
        <taxon>Nibricoccus</taxon>
    </lineage>
</organism>
<dbReference type="PRINTS" id="PR00411">
    <property type="entry name" value="PNDRDTASEI"/>
</dbReference>
<dbReference type="GO" id="GO:0050136">
    <property type="term" value="F:NADH dehydrogenase (quinone) (non-electrogenic) activity"/>
    <property type="evidence" value="ECO:0007669"/>
    <property type="project" value="UniProtKB-EC"/>
</dbReference>
<reference evidence="10 11" key="1">
    <citation type="submission" date="2017-09" db="EMBL/GenBank/DDBJ databases">
        <title>Complete genome sequence of Verrucomicrobial strain HZ-65, isolated from freshwater.</title>
        <authorList>
            <person name="Choi A."/>
        </authorList>
    </citation>
    <scope>NUCLEOTIDE SEQUENCE [LARGE SCALE GENOMIC DNA]</scope>
    <source>
        <strain evidence="10 11">HZ-65</strain>
    </source>
</reference>
<dbReference type="OrthoDB" id="9781621at2"/>
<evidence type="ECO:0000256" key="5">
    <source>
        <dbReference type="ARBA" id="ARBA00022946"/>
    </source>
</evidence>
<evidence type="ECO:0000256" key="7">
    <source>
        <dbReference type="ARBA" id="ARBA00023027"/>
    </source>
</evidence>
<evidence type="ECO:0000256" key="6">
    <source>
        <dbReference type="ARBA" id="ARBA00023002"/>
    </source>
</evidence>
<dbReference type="PANTHER" id="PTHR43706">
    <property type="entry name" value="NADH DEHYDROGENASE"/>
    <property type="match status" value="1"/>
</dbReference>
<dbReference type="Proteomes" id="UP000217265">
    <property type="component" value="Chromosome"/>
</dbReference>
<dbReference type="InterPro" id="IPR036188">
    <property type="entry name" value="FAD/NAD-bd_sf"/>
</dbReference>
<dbReference type="AlphaFoldDB" id="A0A290QNS1"/>
<evidence type="ECO:0000313" key="11">
    <source>
        <dbReference type="Proteomes" id="UP000217265"/>
    </source>
</evidence>
<evidence type="ECO:0000259" key="9">
    <source>
        <dbReference type="PROSITE" id="PS50042"/>
    </source>
</evidence>
<dbReference type="SUPFAM" id="SSF51905">
    <property type="entry name" value="FAD/NAD(P)-binding domain"/>
    <property type="match status" value="1"/>
</dbReference>
<evidence type="ECO:0000256" key="8">
    <source>
        <dbReference type="ARBA" id="ARBA00047599"/>
    </source>
</evidence>
<dbReference type="InterPro" id="IPR054585">
    <property type="entry name" value="NDH2-like_C"/>
</dbReference>
<dbReference type="EMBL" id="CP023344">
    <property type="protein sequence ID" value="ATC66052.1"/>
    <property type="molecule type" value="Genomic_DNA"/>
</dbReference>
<keyword evidence="3" id="KW-0285">Flavoprotein</keyword>
<sequence>MKYDVVIAGGGFAGAYCARVLGKALGAAGVKRVALIAERNVLVFHPMLAEVAGAALSPLDVVNPLREFCKNVDVLQGVIHKVDWAQKQLVLDGGRFTRNHVVTFDHLVLTLGSVTDMSRVPGMGDHAWPMKSVADALRLRAALINRLEEANLVEDAELRQRLMTFVVVGGGYTGVETAGQIMDLLHEVRPLYANLKDTLPKVILAHSRAHLLEEIGEKLGDYAQRVLEKRGMEVRLNTRVTEVTAAKVILQDGSFIEAHTVVCTVGNAPSPVVLDLAKQLGMPGDKGRVEVEATMRVKGVDKLWASGDCASVPWDDRGTMKVAPPTAQFAMRQGKQLGENIARVLKRGAGAELRPFSYRYMGQLATVGEREAVAEVFGMHFSGFFAWWMWRTIYLAKLPGMGRRFRVMVDWTFDLFFARDISLVLPPAEDLLRAIHLETGESLFEAGTKVRAFYFVKRGSVTLEAAGEAPRLMSAGDVIDQACATGEGLWRVGAAATESTDVVVIRGRALEMLKTTLKLVRRE</sequence>
<evidence type="ECO:0000256" key="1">
    <source>
        <dbReference type="ARBA" id="ARBA00005272"/>
    </source>
</evidence>
<dbReference type="PROSITE" id="PS50042">
    <property type="entry name" value="CNMP_BINDING_3"/>
    <property type="match status" value="1"/>
</dbReference>
<dbReference type="InterPro" id="IPR018490">
    <property type="entry name" value="cNMP-bd_dom_sf"/>
</dbReference>
<dbReference type="Gene3D" id="3.50.50.100">
    <property type="match status" value="1"/>
</dbReference>
<keyword evidence="7" id="KW-0520">NAD</keyword>
<comment type="similarity">
    <text evidence="1">Belongs to the NADH dehydrogenase family.</text>
</comment>
<dbReference type="InterPro" id="IPR000595">
    <property type="entry name" value="cNMP-bd_dom"/>
</dbReference>
<dbReference type="SUPFAM" id="SSF51206">
    <property type="entry name" value="cAMP-binding domain-like"/>
    <property type="match status" value="1"/>
</dbReference>
<dbReference type="Pfam" id="PF07992">
    <property type="entry name" value="Pyr_redox_2"/>
    <property type="match status" value="1"/>
</dbReference>